<dbReference type="Gene3D" id="3.40.33.10">
    <property type="entry name" value="CAP"/>
    <property type="match status" value="1"/>
</dbReference>
<dbReference type="PANTHER" id="PTHR31157">
    <property type="entry name" value="SCP DOMAIN-CONTAINING PROTEIN"/>
    <property type="match status" value="1"/>
</dbReference>
<accession>A0A930V6T8</accession>
<dbReference type="EMBL" id="JADKPN010000001">
    <property type="protein sequence ID" value="MBF4761934.1"/>
    <property type="molecule type" value="Genomic_DNA"/>
</dbReference>
<keyword evidence="4" id="KW-1185">Reference proteome</keyword>
<reference evidence="3" key="1">
    <citation type="submission" date="2020-11" db="EMBL/GenBank/DDBJ databases">
        <title>Nocardioides sp. nov., isolated from Soil of Cynanchum wilfordii Hemsley rhizosphere.</title>
        <authorList>
            <person name="Lee J.-S."/>
            <person name="Suh M.K."/>
            <person name="Kim J.-S."/>
        </authorList>
    </citation>
    <scope>NUCLEOTIDE SEQUENCE</scope>
    <source>
        <strain evidence="3">KCTC 19275</strain>
    </source>
</reference>
<dbReference type="SUPFAM" id="SSF55797">
    <property type="entry name" value="PR-1-like"/>
    <property type="match status" value="1"/>
</dbReference>
<sequence length="147" mass="15722">MRRTPLAAVLTVLVLLWPSVAQAGPAADYAAAAVKATNQARDAAGLRALRVDDCLHRFAVKQAKAMAAAGEIYHQDLGAIMSECHLVTAGENVAYGYPTGRSVVNQGWMRSAGHRANVLSTAFRRVAVAARRDDRGTWYAAQVFGAR</sequence>
<evidence type="ECO:0000256" key="1">
    <source>
        <dbReference type="SAM" id="SignalP"/>
    </source>
</evidence>
<evidence type="ECO:0000313" key="4">
    <source>
        <dbReference type="Proteomes" id="UP000640489"/>
    </source>
</evidence>
<keyword evidence="1" id="KW-0732">Signal</keyword>
<dbReference type="Proteomes" id="UP000640489">
    <property type="component" value="Unassembled WGS sequence"/>
</dbReference>
<dbReference type="InterPro" id="IPR014044">
    <property type="entry name" value="CAP_dom"/>
</dbReference>
<feature type="chain" id="PRO_5038057439" evidence="1">
    <location>
        <begin position="24"/>
        <end position="147"/>
    </location>
</feature>
<dbReference type="InterPro" id="IPR035940">
    <property type="entry name" value="CAP_sf"/>
</dbReference>
<dbReference type="CDD" id="cd05379">
    <property type="entry name" value="CAP_bacterial"/>
    <property type="match status" value="1"/>
</dbReference>
<organism evidence="3 4">
    <name type="scientific">Nocardioides islandensis</name>
    <dbReference type="NCBI Taxonomy" id="433663"/>
    <lineage>
        <taxon>Bacteria</taxon>
        <taxon>Bacillati</taxon>
        <taxon>Actinomycetota</taxon>
        <taxon>Actinomycetes</taxon>
        <taxon>Propionibacteriales</taxon>
        <taxon>Nocardioidaceae</taxon>
        <taxon>Nocardioides</taxon>
    </lineage>
</organism>
<evidence type="ECO:0000259" key="2">
    <source>
        <dbReference type="Pfam" id="PF00188"/>
    </source>
</evidence>
<evidence type="ECO:0000313" key="3">
    <source>
        <dbReference type="EMBL" id="MBF4761934.1"/>
    </source>
</evidence>
<dbReference type="Pfam" id="PF00188">
    <property type="entry name" value="CAP"/>
    <property type="match status" value="1"/>
</dbReference>
<feature type="domain" description="SCP" evidence="2">
    <location>
        <begin position="35"/>
        <end position="137"/>
    </location>
</feature>
<name>A0A930V6T8_9ACTN</name>
<feature type="signal peptide" evidence="1">
    <location>
        <begin position="1"/>
        <end position="23"/>
    </location>
</feature>
<dbReference type="AlphaFoldDB" id="A0A930V6T8"/>
<dbReference type="RefSeq" id="WP_194705111.1">
    <property type="nucleotide sequence ID" value="NZ_JADKPN010000001.1"/>
</dbReference>
<proteinExistence type="predicted"/>
<protein>
    <submittedName>
        <fullName evidence="3">CAP domain-containing protein</fullName>
    </submittedName>
</protein>
<comment type="caution">
    <text evidence="3">The sequence shown here is derived from an EMBL/GenBank/DDBJ whole genome shotgun (WGS) entry which is preliminary data.</text>
</comment>
<gene>
    <name evidence="3" type="ORF">ISU07_02235</name>
</gene>
<dbReference type="PANTHER" id="PTHR31157:SF1">
    <property type="entry name" value="SCP DOMAIN-CONTAINING PROTEIN"/>
    <property type="match status" value="1"/>
</dbReference>